<gene>
    <name evidence="4" type="ORF">A2140_09680</name>
</gene>
<dbReference type="InterPro" id="IPR001434">
    <property type="entry name" value="OmcB-like_DUF11"/>
</dbReference>
<protein>
    <recommendedName>
        <fullName evidence="3">DUF11 domain-containing protein</fullName>
    </recommendedName>
</protein>
<feature type="domain" description="DUF11" evidence="3">
    <location>
        <begin position="205"/>
        <end position="302"/>
    </location>
</feature>
<feature type="chain" id="PRO_5009526502" description="DUF11 domain-containing protein" evidence="2">
    <location>
        <begin position="25"/>
        <end position="633"/>
    </location>
</feature>
<dbReference type="InterPro" id="IPR047589">
    <property type="entry name" value="DUF11_rpt"/>
</dbReference>
<feature type="domain" description="DUF11" evidence="3">
    <location>
        <begin position="445"/>
        <end position="582"/>
    </location>
</feature>
<feature type="compositionally biased region" description="Pro residues" evidence="1">
    <location>
        <begin position="592"/>
        <end position="622"/>
    </location>
</feature>
<organism evidence="4 5">
    <name type="scientific">Candidatus Muproteobacteria bacterium RBG_16_62_13</name>
    <dbReference type="NCBI Taxonomy" id="1817756"/>
    <lineage>
        <taxon>Bacteria</taxon>
        <taxon>Pseudomonadati</taxon>
        <taxon>Pseudomonadota</taxon>
        <taxon>Candidatus Muproteobacteria</taxon>
    </lineage>
</organism>
<feature type="compositionally biased region" description="Low complexity" evidence="1">
    <location>
        <begin position="623"/>
        <end position="633"/>
    </location>
</feature>
<dbReference type="Gene3D" id="2.60.40.10">
    <property type="entry name" value="Immunoglobulins"/>
    <property type="match status" value="3"/>
</dbReference>
<dbReference type="Proteomes" id="UP000178379">
    <property type="component" value="Unassembled WGS sequence"/>
</dbReference>
<dbReference type="InterPro" id="IPR013783">
    <property type="entry name" value="Ig-like_fold"/>
</dbReference>
<dbReference type="PANTHER" id="PTHR34819:SF3">
    <property type="entry name" value="CELL SURFACE PROTEIN"/>
    <property type="match status" value="1"/>
</dbReference>
<dbReference type="InterPro" id="IPR051172">
    <property type="entry name" value="Chlamydia_OmcB"/>
</dbReference>
<evidence type="ECO:0000256" key="1">
    <source>
        <dbReference type="SAM" id="MobiDB-lite"/>
    </source>
</evidence>
<name>A0A1F6T0Q3_9PROT</name>
<feature type="domain" description="DUF11" evidence="3">
    <location>
        <begin position="32"/>
        <end position="174"/>
    </location>
</feature>
<evidence type="ECO:0000313" key="4">
    <source>
        <dbReference type="EMBL" id="OGI38546.1"/>
    </source>
</evidence>
<proteinExistence type="predicted"/>
<feature type="region of interest" description="Disordered" evidence="1">
    <location>
        <begin position="586"/>
        <end position="633"/>
    </location>
</feature>
<evidence type="ECO:0000313" key="5">
    <source>
        <dbReference type="Proteomes" id="UP000178379"/>
    </source>
</evidence>
<evidence type="ECO:0000259" key="3">
    <source>
        <dbReference type="Pfam" id="PF01345"/>
    </source>
</evidence>
<dbReference type="AlphaFoldDB" id="A0A1F6T0Q3"/>
<sequence>MKRAIILTVGISIALLLEINAAFAAPPAGPTDLAVTMTAAPRVAAGTDLTYIINVTNNGPAIATGITVRDTLPAGETFVSATVNVLGDTGAATRCRHEAGATGTGGTVSCTIGSLYPKPVSRAGLPPILDLAHPFSATVVLVVQPLVAGTISNVASARADLRDANPDNNFAKFNVTVTPRADLRVSLPNPTEQYIAPDTRPSVRLVYTATVTNQGPSKATGVTLRGIAKDFWGSMDSPSQGSCSWSWGGGPICSLGDIESGRSATVTMRIEVELDGSRSSIINEVRVTANEPDPITTDNVGRVVTAIRSPGPVVDLQIFDVTASPDPALAGNTVRYAIRYANEGPSPATGVTLTLPLPAGVAFSPAASDPRCGARGGSITCAVGDLRARPTRINTFTGAETLFIAVTPTLSGLLNVRFEVRAAEYDENTANNVFSNSTRVQPAADLALVKTASVVSGLLGSNVTYRLTVTNNGPSPATNVVVTDALPLPSSLSRGSSISPVPAGPPTVTFVSAQPSQGSCNLSGATLTCPLGNLSLGNPGAPATATITIMLMVTESQTLQNFASVTATEHDPRSANNTAAITTMVAGRPAPGAQPPPSPAMPKAPIPPPPRPMIPAKPPLPGAPSKSPSAPSK</sequence>
<feature type="domain" description="DUF11" evidence="3">
    <location>
        <begin position="315"/>
        <end position="435"/>
    </location>
</feature>
<dbReference type="Pfam" id="PF01345">
    <property type="entry name" value="DUF11"/>
    <property type="match status" value="4"/>
</dbReference>
<dbReference type="EMBL" id="MFSQ01000118">
    <property type="protein sequence ID" value="OGI38546.1"/>
    <property type="molecule type" value="Genomic_DNA"/>
</dbReference>
<evidence type="ECO:0000256" key="2">
    <source>
        <dbReference type="SAM" id="SignalP"/>
    </source>
</evidence>
<reference evidence="4 5" key="1">
    <citation type="journal article" date="2016" name="Nat. Commun.">
        <title>Thousands of microbial genomes shed light on interconnected biogeochemical processes in an aquifer system.</title>
        <authorList>
            <person name="Anantharaman K."/>
            <person name="Brown C.T."/>
            <person name="Hug L.A."/>
            <person name="Sharon I."/>
            <person name="Castelle C.J."/>
            <person name="Probst A.J."/>
            <person name="Thomas B.C."/>
            <person name="Singh A."/>
            <person name="Wilkins M.J."/>
            <person name="Karaoz U."/>
            <person name="Brodie E.L."/>
            <person name="Williams K.H."/>
            <person name="Hubbard S.S."/>
            <person name="Banfield J.F."/>
        </authorList>
    </citation>
    <scope>NUCLEOTIDE SEQUENCE [LARGE SCALE GENOMIC DNA]</scope>
</reference>
<comment type="caution">
    <text evidence="4">The sequence shown here is derived from an EMBL/GenBank/DDBJ whole genome shotgun (WGS) entry which is preliminary data.</text>
</comment>
<keyword evidence="2" id="KW-0732">Signal</keyword>
<dbReference type="NCBIfam" id="TIGR01451">
    <property type="entry name" value="B_ant_repeat"/>
    <property type="match status" value="3"/>
</dbReference>
<dbReference type="PANTHER" id="PTHR34819">
    <property type="entry name" value="LARGE CYSTEINE-RICH PERIPLASMIC PROTEIN OMCB"/>
    <property type="match status" value="1"/>
</dbReference>
<dbReference type="STRING" id="1817756.A2140_09680"/>
<feature type="signal peptide" evidence="2">
    <location>
        <begin position="1"/>
        <end position="24"/>
    </location>
</feature>
<accession>A0A1F6T0Q3</accession>